<feature type="region of interest" description="Disordered" evidence="8">
    <location>
        <begin position="449"/>
        <end position="481"/>
    </location>
</feature>
<gene>
    <name evidence="10" type="ORF">BSTOLATCC_MIC22490</name>
</gene>
<organism evidence="10 11">
    <name type="scientific">Blepharisma stoltei</name>
    <dbReference type="NCBI Taxonomy" id="1481888"/>
    <lineage>
        <taxon>Eukaryota</taxon>
        <taxon>Sar</taxon>
        <taxon>Alveolata</taxon>
        <taxon>Ciliophora</taxon>
        <taxon>Postciliodesmatophora</taxon>
        <taxon>Heterotrichea</taxon>
        <taxon>Heterotrichida</taxon>
        <taxon>Blepharismidae</taxon>
        <taxon>Blepharisma</taxon>
    </lineage>
</organism>
<feature type="binding site" evidence="7">
    <location>
        <position position="158"/>
    </location>
    <ligand>
        <name>ATP</name>
        <dbReference type="ChEBI" id="CHEBI:30616"/>
    </ligand>
</feature>
<name>A0AAU9IYR3_9CILI</name>
<keyword evidence="5" id="KW-0418">Kinase</keyword>
<dbReference type="InterPro" id="IPR008271">
    <property type="entry name" value="Ser/Thr_kinase_AS"/>
</dbReference>
<evidence type="ECO:0000313" key="10">
    <source>
        <dbReference type="EMBL" id="CAG9319145.1"/>
    </source>
</evidence>
<keyword evidence="11" id="KW-1185">Reference proteome</keyword>
<dbReference type="GO" id="GO:0005524">
    <property type="term" value="F:ATP binding"/>
    <property type="evidence" value="ECO:0007669"/>
    <property type="project" value="UniProtKB-UniRule"/>
</dbReference>
<evidence type="ECO:0000256" key="8">
    <source>
        <dbReference type="SAM" id="MobiDB-lite"/>
    </source>
</evidence>
<dbReference type="FunFam" id="3.30.200.20:FF:000003">
    <property type="entry name" value="Non-specific serine/threonine protein kinase"/>
    <property type="match status" value="1"/>
</dbReference>
<comment type="caution">
    <text evidence="10">The sequence shown here is derived from an EMBL/GenBank/DDBJ whole genome shotgun (WGS) entry which is preliminary data.</text>
</comment>
<dbReference type="PROSITE" id="PS00108">
    <property type="entry name" value="PROTEIN_KINASE_ST"/>
    <property type="match status" value="1"/>
</dbReference>
<dbReference type="SMART" id="SM00220">
    <property type="entry name" value="S_TKc"/>
    <property type="match status" value="1"/>
</dbReference>
<dbReference type="EMBL" id="CAJZBQ010000021">
    <property type="protein sequence ID" value="CAG9319145.1"/>
    <property type="molecule type" value="Genomic_DNA"/>
</dbReference>
<reference evidence="10" key="1">
    <citation type="submission" date="2021-09" db="EMBL/GenBank/DDBJ databases">
        <authorList>
            <consortium name="AG Swart"/>
            <person name="Singh M."/>
            <person name="Singh A."/>
            <person name="Seah K."/>
            <person name="Emmerich C."/>
        </authorList>
    </citation>
    <scope>NUCLEOTIDE SEQUENCE</scope>
    <source>
        <strain evidence="10">ATCC30299</strain>
    </source>
</reference>
<dbReference type="InterPro" id="IPR011009">
    <property type="entry name" value="Kinase-like_dom_sf"/>
</dbReference>
<evidence type="ECO:0000256" key="1">
    <source>
        <dbReference type="ARBA" id="ARBA00011245"/>
    </source>
</evidence>
<dbReference type="PROSITE" id="PS50011">
    <property type="entry name" value="PROTEIN_KINASE_DOM"/>
    <property type="match status" value="1"/>
</dbReference>
<keyword evidence="6 7" id="KW-0067">ATP-binding</keyword>
<evidence type="ECO:0000256" key="6">
    <source>
        <dbReference type="ARBA" id="ARBA00022840"/>
    </source>
</evidence>
<dbReference type="FunFam" id="1.10.510.10:FF:000571">
    <property type="entry name" value="Maternal embryonic leucine zipper kinase"/>
    <property type="match status" value="1"/>
</dbReference>
<keyword evidence="4 7" id="KW-0547">Nucleotide-binding</keyword>
<evidence type="ECO:0000313" key="11">
    <source>
        <dbReference type="Proteomes" id="UP001162131"/>
    </source>
</evidence>
<accession>A0AAU9IYR3</accession>
<dbReference type="PROSITE" id="PS00107">
    <property type="entry name" value="PROTEIN_KINASE_ATP"/>
    <property type="match status" value="1"/>
</dbReference>
<dbReference type="Pfam" id="PF00069">
    <property type="entry name" value="Pkinase"/>
    <property type="match status" value="1"/>
</dbReference>
<dbReference type="GO" id="GO:0004674">
    <property type="term" value="F:protein serine/threonine kinase activity"/>
    <property type="evidence" value="ECO:0007669"/>
    <property type="project" value="UniProtKB-KW"/>
</dbReference>
<dbReference type="Gene3D" id="1.10.510.10">
    <property type="entry name" value="Transferase(Phosphotransferase) domain 1"/>
    <property type="match status" value="1"/>
</dbReference>
<dbReference type="SUPFAM" id="SSF56112">
    <property type="entry name" value="Protein kinase-like (PK-like)"/>
    <property type="match status" value="1"/>
</dbReference>
<sequence length="503" mass="57891">MSIFDNLNSEDFWVSIKEPAEQLFSDLIYQGTLWELVEQGRIICKTIMLSGYCFYSLNNDMETVGKMAILNWTTIEPFSESCESHTRFGFRLKRRSIFKDFYTENSEELDKWLDCLSKICIKNDIEDDYEFVKEIGKGGFADVRLAKEIESDEMFAIKGICKAKVMEFGKNFDPIVDEIQIMRSLNHPNIVKLHRVYESETHVYLVLDYLEGGNLLRRLKSKGFYSEELARKITLKLLEVLEYLHSKNIVHRDIKLENILLVSKSSDIEIKIIDFGLACESNGSLTMRCGSPGYLAPEILKLQPYNEKVDIYSTGIVLYTLLSGIHPFEGYSGDKKLSQNRNGRLFFDEHCWGHVSKAAINVINLLANPDPISRLNASEAQKIKWFQVLGSGVRVNVLQRTPPEIRSPLTRGKSLEKYKAQKIKASRRLFMSRESIEEDAKTAIVEVGENKSPERKRREVSSRTEVLPKSPSKGSKNRKKHLKILEELELADDVCKEKRRCKK</sequence>
<proteinExistence type="predicted"/>
<dbReference type="CDD" id="cd05117">
    <property type="entry name" value="STKc_CAMK"/>
    <property type="match status" value="1"/>
</dbReference>
<feature type="compositionally biased region" description="Basic and acidic residues" evidence="8">
    <location>
        <begin position="449"/>
        <end position="462"/>
    </location>
</feature>
<evidence type="ECO:0000256" key="5">
    <source>
        <dbReference type="ARBA" id="ARBA00022777"/>
    </source>
</evidence>
<feature type="domain" description="Protein kinase" evidence="9">
    <location>
        <begin position="129"/>
        <end position="386"/>
    </location>
</feature>
<evidence type="ECO:0000259" key="9">
    <source>
        <dbReference type="PROSITE" id="PS50011"/>
    </source>
</evidence>
<keyword evidence="2" id="KW-0723">Serine/threonine-protein kinase</keyword>
<dbReference type="PANTHER" id="PTHR24347">
    <property type="entry name" value="SERINE/THREONINE-PROTEIN KINASE"/>
    <property type="match status" value="1"/>
</dbReference>
<keyword evidence="3" id="KW-0808">Transferase</keyword>
<evidence type="ECO:0000256" key="4">
    <source>
        <dbReference type="ARBA" id="ARBA00022741"/>
    </source>
</evidence>
<dbReference type="AlphaFoldDB" id="A0AAU9IYR3"/>
<evidence type="ECO:0000256" key="3">
    <source>
        <dbReference type="ARBA" id="ARBA00022679"/>
    </source>
</evidence>
<evidence type="ECO:0000256" key="7">
    <source>
        <dbReference type="PROSITE-ProRule" id="PRU10141"/>
    </source>
</evidence>
<evidence type="ECO:0000256" key="2">
    <source>
        <dbReference type="ARBA" id="ARBA00022527"/>
    </source>
</evidence>
<protein>
    <recommendedName>
        <fullName evidence="9">Protein kinase domain-containing protein</fullName>
    </recommendedName>
</protein>
<dbReference type="InterPro" id="IPR017441">
    <property type="entry name" value="Protein_kinase_ATP_BS"/>
</dbReference>
<dbReference type="Proteomes" id="UP001162131">
    <property type="component" value="Unassembled WGS sequence"/>
</dbReference>
<comment type="subunit">
    <text evidence="1">Monomer.</text>
</comment>
<dbReference type="InterPro" id="IPR000719">
    <property type="entry name" value="Prot_kinase_dom"/>
</dbReference>